<protein>
    <submittedName>
        <fullName evidence="1">Uncharacterized protein</fullName>
    </submittedName>
</protein>
<evidence type="ECO:0000313" key="1">
    <source>
        <dbReference type="EMBL" id="KAJ4432118.1"/>
    </source>
</evidence>
<sequence>MICCIVASDGPKGYTHQLAMSNALKCDMGIRRIIKYISRYVIRKVQDNTESLELNGLHQFLVYADDVNMLGEIHKRLGKTSEVKR</sequence>
<gene>
    <name evidence="1" type="ORF">ANN_20733</name>
</gene>
<accession>A0ABQ8SDE5</accession>
<comment type="caution">
    <text evidence="1">The sequence shown here is derived from an EMBL/GenBank/DDBJ whole genome shotgun (WGS) entry which is preliminary data.</text>
</comment>
<evidence type="ECO:0000313" key="2">
    <source>
        <dbReference type="Proteomes" id="UP001148838"/>
    </source>
</evidence>
<reference evidence="1 2" key="1">
    <citation type="journal article" date="2022" name="Allergy">
        <title>Genome assembly and annotation of Periplaneta americana reveal a comprehensive cockroach allergen profile.</title>
        <authorList>
            <person name="Wang L."/>
            <person name="Xiong Q."/>
            <person name="Saelim N."/>
            <person name="Wang L."/>
            <person name="Nong W."/>
            <person name="Wan A.T."/>
            <person name="Shi M."/>
            <person name="Liu X."/>
            <person name="Cao Q."/>
            <person name="Hui J.H.L."/>
            <person name="Sookrung N."/>
            <person name="Leung T.F."/>
            <person name="Tungtrongchitr A."/>
            <person name="Tsui S.K.W."/>
        </authorList>
    </citation>
    <scope>NUCLEOTIDE SEQUENCE [LARGE SCALE GENOMIC DNA]</scope>
    <source>
        <strain evidence="1">PWHHKU_190912</strain>
    </source>
</reference>
<dbReference type="EMBL" id="JAJSOF020000029">
    <property type="protein sequence ID" value="KAJ4432118.1"/>
    <property type="molecule type" value="Genomic_DNA"/>
</dbReference>
<organism evidence="1 2">
    <name type="scientific">Periplaneta americana</name>
    <name type="common">American cockroach</name>
    <name type="synonym">Blatta americana</name>
    <dbReference type="NCBI Taxonomy" id="6978"/>
    <lineage>
        <taxon>Eukaryota</taxon>
        <taxon>Metazoa</taxon>
        <taxon>Ecdysozoa</taxon>
        <taxon>Arthropoda</taxon>
        <taxon>Hexapoda</taxon>
        <taxon>Insecta</taxon>
        <taxon>Pterygota</taxon>
        <taxon>Neoptera</taxon>
        <taxon>Polyneoptera</taxon>
        <taxon>Dictyoptera</taxon>
        <taxon>Blattodea</taxon>
        <taxon>Blattoidea</taxon>
        <taxon>Blattidae</taxon>
        <taxon>Blattinae</taxon>
        <taxon>Periplaneta</taxon>
    </lineage>
</organism>
<name>A0ABQ8SDE5_PERAM</name>
<proteinExistence type="predicted"/>
<keyword evidence="2" id="KW-1185">Reference proteome</keyword>
<dbReference type="Proteomes" id="UP001148838">
    <property type="component" value="Unassembled WGS sequence"/>
</dbReference>